<dbReference type="RefSeq" id="XP_027769708.1">
    <property type="nucleotide sequence ID" value="XM_027913907.1"/>
</dbReference>
<dbReference type="PANTHER" id="PTHR33116">
    <property type="entry name" value="REVERSE TRANSCRIPTASE ZINC-BINDING DOMAIN-CONTAINING PROTEIN-RELATED-RELATED"/>
    <property type="match status" value="1"/>
</dbReference>
<evidence type="ECO:0000313" key="2">
    <source>
        <dbReference type="RefSeq" id="XP_027769708.1"/>
    </source>
</evidence>
<organism evidence="1 2">
    <name type="scientific">Solanum pennellii</name>
    <name type="common">Tomato</name>
    <name type="synonym">Lycopersicon pennellii</name>
    <dbReference type="NCBI Taxonomy" id="28526"/>
    <lineage>
        <taxon>Eukaryota</taxon>
        <taxon>Viridiplantae</taxon>
        <taxon>Streptophyta</taxon>
        <taxon>Embryophyta</taxon>
        <taxon>Tracheophyta</taxon>
        <taxon>Spermatophyta</taxon>
        <taxon>Magnoliopsida</taxon>
        <taxon>eudicotyledons</taxon>
        <taxon>Gunneridae</taxon>
        <taxon>Pentapetalae</taxon>
        <taxon>asterids</taxon>
        <taxon>lamiids</taxon>
        <taxon>Solanales</taxon>
        <taxon>Solanaceae</taxon>
        <taxon>Solanoideae</taxon>
        <taxon>Solaneae</taxon>
        <taxon>Solanum</taxon>
        <taxon>Solanum subgen. Lycopersicon</taxon>
    </lineage>
</organism>
<reference evidence="2" key="2">
    <citation type="submission" date="2025-08" db="UniProtKB">
        <authorList>
            <consortium name="RefSeq"/>
        </authorList>
    </citation>
    <scope>IDENTIFICATION</scope>
</reference>
<accession>A0ABM1V1U0</accession>
<sequence length="173" mass="19847">MGSQLSHIRQRKELDKGKVRFVRCLHDCFQMFSQASGLVANAGTSSIHFGGVKMTIQEHILQELKFVKGELPFRYLGVPSSTKRVSIVQCKPLIDKILGRITSWTTRFLSYADRAQLVNNVLFAIQIFWAQVFALPKNIIQEIESIWKRFLLSENVDLLKIALIAWEKLCKPK</sequence>
<evidence type="ECO:0000313" key="1">
    <source>
        <dbReference type="Proteomes" id="UP000694930"/>
    </source>
</evidence>
<name>A0ABM1V1U0_SOLPN</name>
<protein>
    <submittedName>
        <fullName evidence="2">Uncharacterized protein LOC114075550</fullName>
    </submittedName>
</protein>
<keyword evidence="1" id="KW-1185">Reference proteome</keyword>
<dbReference type="GeneID" id="114075550"/>
<dbReference type="PANTHER" id="PTHR33116:SF66">
    <property type="entry name" value="REVERSE TRANSCRIPTASE ZINC-BINDING DOMAIN-CONTAINING PROTEIN"/>
    <property type="match status" value="1"/>
</dbReference>
<reference evidence="1" key="1">
    <citation type="journal article" date="2014" name="Nat. Genet.">
        <title>The genome of the stress-tolerant wild tomato species Solanum pennellii.</title>
        <authorList>
            <person name="Bolger A."/>
            <person name="Scossa F."/>
            <person name="Bolger M.E."/>
            <person name="Lanz C."/>
            <person name="Maumus F."/>
            <person name="Tohge T."/>
            <person name="Quesneville H."/>
            <person name="Alseekh S."/>
            <person name="Sorensen I."/>
            <person name="Lichtenstein G."/>
            <person name="Fich E.A."/>
            <person name="Conte M."/>
            <person name="Keller H."/>
            <person name="Schneeberger K."/>
            <person name="Schwacke R."/>
            <person name="Ofner I."/>
            <person name="Vrebalov J."/>
            <person name="Xu Y."/>
            <person name="Osorio S."/>
            <person name="Aflitos S.A."/>
            <person name="Schijlen E."/>
            <person name="Jimenez-Gomez J.M."/>
            <person name="Ryngajllo M."/>
            <person name="Kimura S."/>
            <person name="Kumar R."/>
            <person name="Koenig D."/>
            <person name="Headland L.R."/>
            <person name="Maloof J.N."/>
            <person name="Sinha N."/>
            <person name="van Ham R.C."/>
            <person name="Lankhorst R.K."/>
            <person name="Mao L."/>
            <person name="Vogel A."/>
            <person name="Arsova B."/>
            <person name="Panstruga R."/>
            <person name="Fei Z."/>
            <person name="Rose J.K."/>
            <person name="Zamir D."/>
            <person name="Carrari F."/>
            <person name="Giovannoni J.J."/>
            <person name="Weigel D."/>
            <person name="Usadel B."/>
            <person name="Fernie A.R."/>
        </authorList>
    </citation>
    <scope>NUCLEOTIDE SEQUENCE [LARGE SCALE GENOMIC DNA]</scope>
    <source>
        <strain evidence="1">cv. LA0716</strain>
    </source>
</reference>
<gene>
    <name evidence="2" type="primary">LOC114075550</name>
</gene>
<dbReference type="Proteomes" id="UP000694930">
    <property type="component" value="Chromosome 1"/>
</dbReference>
<proteinExistence type="predicted"/>